<evidence type="ECO:0000313" key="2">
    <source>
        <dbReference type="Proteomes" id="UP000324222"/>
    </source>
</evidence>
<name>A0A5B7FHM2_PORTR</name>
<dbReference type="EMBL" id="VSRR010006529">
    <property type="protein sequence ID" value="MPC45007.1"/>
    <property type="molecule type" value="Genomic_DNA"/>
</dbReference>
<sequence length="127" mass="13803">MQGSAVGNLISKPVPCQSLAAERTNIYNHGIAAGVKSDLILRKLGATPCHATPAALTGVVHIERPFFLRFKQSTITSVNHSLWFAAVSLRILLPSLNTRATVFERAGYKAVFPPSVILVRHSDKWAL</sequence>
<dbReference type="Proteomes" id="UP000324222">
    <property type="component" value="Unassembled WGS sequence"/>
</dbReference>
<keyword evidence="2" id="KW-1185">Reference proteome</keyword>
<accession>A0A5B7FHM2</accession>
<evidence type="ECO:0000313" key="1">
    <source>
        <dbReference type="EMBL" id="MPC45007.1"/>
    </source>
</evidence>
<dbReference type="AlphaFoldDB" id="A0A5B7FHM2"/>
<protein>
    <submittedName>
        <fullName evidence="1">Uncharacterized protein</fullName>
    </submittedName>
</protein>
<organism evidence="1 2">
    <name type="scientific">Portunus trituberculatus</name>
    <name type="common">Swimming crab</name>
    <name type="synonym">Neptunus trituberculatus</name>
    <dbReference type="NCBI Taxonomy" id="210409"/>
    <lineage>
        <taxon>Eukaryota</taxon>
        <taxon>Metazoa</taxon>
        <taxon>Ecdysozoa</taxon>
        <taxon>Arthropoda</taxon>
        <taxon>Crustacea</taxon>
        <taxon>Multicrustacea</taxon>
        <taxon>Malacostraca</taxon>
        <taxon>Eumalacostraca</taxon>
        <taxon>Eucarida</taxon>
        <taxon>Decapoda</taxon>
        <taxon>Pleocyemata</taxon>
        <taxon>Brachyura</taxon>
        <taxon>Eubrachyura</taxon>
        <taxon>Portunoidea</taxon>
        <taxon>Portunidae</taxon>
        <taxon>Portuninae</taxon>
        <taxon>Portunus</taxon>
    </lineage>
</organism>
<reference evidence="1 2" key="1">
    <citation type="submission" date="2019-05" db="EMBL/GenBank/DDBJ databases">
        <title>Another draft genome of Portunus trituberculatus and its Hox gene families provides insights of decapod evolution.</title>
        <authorList>
            <person name="Jeong J.-H."/>
            <person name="Song I."/>
            <person name="Kim S."/>
            <person name="Choi T."/>
            <person name="Kim D."/>
            <person name="Ryu S."/>
            <person name="Kim W."/>
        </authorList>
    </citation>
    <scope>NUCLEOTIDE SEQUENCE [LARGE SCALE GENOMIC DNA]</scope>
    <source>
        <tissue evidence="1">Muscle</tissue>
    </source>
</reference>
<proteinExistence type="predicted"/>
<comment type="caution">
    <text evidence="1">The sequence shown here is derived from an EMBL/GenBank/DDBJ whole genome shotgun (WGS) entry which is preliminary data.</text>
</comment>
<gene>
    <name evidence="1" type="ORF">E2C01_038690</name>
</gene>